<evidence type="ECO:0000256" key="1">
    <source>
        <dbReference type="SAM" id="MobiDB-lite"/>
    </source>
</evidence>
<organism evidence="2 3">
    <name type="scientific">Mobiluncus mulieris</name>
    <dbReference type="NCBI Taxonomy" id="2052"/>
    <lineage>
        <taxon>Bacteria</taxon>
        <taxon>Bacillati</taxon>
        <taxon>Actinomycetota</taxon>
        <taxon>Actinomycetes</taxon>
        <taxon>Actinomycetales</taxon>
        <taxon>Actinomycetaceae</taxon>
        <taxon>Mobiluncus</taxon>
    </lineage>
</organism>
<gene>
    <name evidence="2" type="ORF">HHJ78_10890</name>
</gene>
<accession>A0A7Y0Y537</accession>
<dbReference type="AlphaFoldDB" id="A0A7Y0Y537"/>
<dbReference type="EMBL" id="JABCUR010000014">
    <property type="protein sequence ID" value="NMW65990.1"/>
    <property type="molecule type" value="Genomic_DNA"/>
</dbReference>
<name>A0A7Y0Y537_9ACTO</name>
<evidence type="ECO:0000313" key="2">
    <source>
        <dbReference type="EMBL" id="NMW65990.1"/>
    </source>
</evidence>
<dbReference type="Proteomes" id="UP000578252">
    <property type="component" value="Unassembled WGS sequence"/>
</dbReference>
<dbReference type="Pfam" id="PF04860">
    <property type="entry name" value="Phage_portal"/>
    <property type="match status" value="1"/>
</dbReference>
<sequence>MWQPAEYRVCPGNGCDEWLDARDFIVFRDWNPNGAGSPVSPIEALRDILAEQIEAWKYRRQVWERGGRVGTYISRPAESNGGEWSMEARQRFRADWKAFVASGAKAGSTPILEDGMKLEKVGFSAKEEEWVESTRLSLQTVAQVYHVQPAMIGETSGASYASTREFRSMLYTETLGPLLAMIEKRLNQFLVPRVAPDTRLYVEFNIEAKLAGNFEEQAGILSTATGAPWMTVNEARALRNLPSLPDGDGLVVPLNVVKGGQASPQDGGEPSAAVEAARDGGGQ</sequence>
<proteinExistence type="predicted"/>
<dbReference type="InterPro" id="IPR006944">
    <property type="entry name" value="Phage/GTA_portal"/>
</dbReference>
<reference evidence="2 3" key="1">
    <citation type="submission" date="2020-04" db="EMBL/GenBank/DDBJ databases">
        <title>Antimicrobial susceptibility and clonality of vaginal-derived multi-drug resistant Mobiluncus isolates in China.</title>
        <authorList>
            <person name="Zhang X."/>
        </authorList>
    </citation>
    <scope>NUCLEOTIDE SEQUENCE [LARGE SCALE GENOMIC DNA]</scope>
    <source>
        <strain evidence="2 3">13</strain>
    </source>
</reference>
<comment type="caution">
    <text evidence="2">The sequence shown here is derived from an EMBL/GenBank/DDBJ whole genome shotgun (WGS) entry which is preliminary data.</text>
</comment>
<evidence type="ECO:0000313" key="3">
    <source>
        <dbReference type="Proteomes" id="UP000578252"/>
    </source>
</evidence>
<feature type="region of interest" description="Disordered" evidence="1">
    <location>
        <begin position="258"/>
        <end position="283"/>
    </location>
</feature>
<protein>
    <submittedName>
        <fullName evidence="2">Phage portal protein</fullName>
    </submittedName>
</protein>